<name>A0A4Y8VBN3_9BACT</name>
<dbReference type="Gene3D" id="3.40.720.10">
    <property type="entry name" value="Alkaline Phosphatase, subunit A"/>
    <property type="match status" value="1"/>
</dbReference>
<evidence type="ECO:0000256" key="4">
    <source>
        <dbReference type="ARBA" id="ARBA00022692"/>
    </source>
</evidence>
<dbReference type="Proteomes" id="UP000297872">
    <property type="component" value="Unassembled WGS sequence"/>
</dbReference>
<dbReference type="RefSeq" id="WP_134843940.1">
    <property type="nucleotide sequence ID" value="NZ_SGVY01000032.1"/>
</dbReference>
<evidence type="ECO:0000313" key="9">
    <source>
        <dbReference type="EMBL" id="TFH78338.1"/>
    </source>
</evidence>
<reference evidence="9 10" key="1">
    <citation type="submission" date="2019-02" db="EMBL/GenBank/DDBJ databases">
        <title>Draft Genome Sequence of the Prevotella sp. BCRC 81118, Isolated from Human Feces.</title>
        <authorList>
            <person name="Huang C.-H."/>
        </authorList>
    </citation>
    <scope>NUCLEOTIDE SEQUENCE [LARGE SCALE GENOMIC DNA]</scope>
    <source>
        <strain evidence="9 10">BCRC 81118</strain>
    </source>
</reference>
<dbReference type="InterPro" id="IPR058130">
    <property type="entry name" value="PEA_transf_C"/>
</dbReference>
<keyword evidence="10" id="KW-1185">Reference proteome</keyword>
<evidence type="ECO:0000259" key="8">
    <source>
        <dbReference type="Pfam" id="PF00884"/>
    </source>
</evidence>
<dbReference type="InterPro" id="IPR000917">
    <property type="entry name" value="Sulfatase_N"/>
</dbReference>
<protein>
    <submittedName>
        <fullName evidence="9">Phosphoethanolamine transferase</fullName>
    </submittedName>
</protein>
<evidence type="ECO:0000256" key="5">
    <source>
        <dbReference type="ARBA" id="ARBA00022989"/>
    </source>
</evidence>
<keyword evidence="2" id="KW-1003">Cell membrane</keyword>
<dbReference type="GeneID" id="302995915"/>
<evidence type="ECO:0000256" key="6">
    <source>
        <dbReference type="ARBA" id="ARBA00023136"/>
    </source>
</evidence>
<keyword evidence="3 9" id="KW-0808">Transferase</keyword>
<feature type="transmembrane region" description="Helical" evidence="7">
    <location>
        <begin position="50"/>
        <end position="68"/>
    </location>
</feature>
<dbReference type="PANTHER" id="PTHR30443:SF2">
    <property type="entry name" value="PHOSPHOETHANOLAMINE TRANSFERASE EPTC"/>
    <property type="match status" value="1"/>
</dbReference>
<gene>
    <name evidence="9" type="ORF">EXN75_11565</name>
</gene>
<proteinExistence type="predicted"/>
<dbReference type="Pfam" id="PF00884">
    <property type="entry name" value="Sulfatase"/>
    <property type="match status" value="1"/>
</dbReference>
<evidence type="ECO:0000313" key="10">
    <source>
        <dbReference type="Proteomes" id="UP000297872"/>
    </source>
</evidence>
<organism evidence="9 10">
    <name type="scientific">Segatella hominis</name>
    <dbReference type="NCBI Taxonomy" id="2518605"/>
    <lineage>
        <taxon>Bacteria</taxon>
        <taxon>Pseudomonadati</taxon>
        <taxon>Bacteroidota</taxon>
        <taxon>Bacteroidia</taxon>
        <taxon>Bacteroidales</taxon>
        <taxon>Prevotellaceae</taxon>
        <taxon>Segatella</taxon>
    </lineage>
</organism>
<dbReference type="AlphaFoldDB" id="A0A4Y8VBN3"/>
<keyword evidence="4 7" id="KW-0812">Transmembrane</keyword>
<feature type="transmembrane region" description="Helical" evidence="7">
    <location>
        <begin position="156"/>
        <end position="179"/>
    </location>
</feature>
<dbReference type="SUPFAM" id="SSF53649">
    <property type="entry name" value="Alkaline phosphatase-like"/>
    <property type="match status" value="1"/>
</dbReference>
<feature type="transmembrane region" description="Helical" evidence="7">
    <location>
        <begin position="80"/>
        <end position="101"/>
    </location>
</feature>
<keyword evidence="5 7" id="KW-1133">Transmembrane helix</keyword>
<evidence type="ECO:0000256" key="2">
    <source>
        <dbReference type="ARBA" id="ARBA00022475"/>
    </source>
</evidence>
<evidence type="ECO:0000256" key="7">
    <source>
        <dbReference type="SAM" id="Phobius"/>
    </source>
</evidence>
<dbReference type="GO" id="GO:0016776">
    <property type="term" value="F:phosphotransferase activity, phosphate group as acceptor"/>
    <property type="evidence" value="ECO:0007669"/>
    <property type="project" value="TreeGrafter"/>
</dbReference>
<dbReference type="GO" id="GO:0009244">
    <property type="term" value="P:lipopolysaccharide core region biosynthetic process"/>
    <property type="evidence" value="ECO:0007669"/>
    <property type="project" value="TreeGrafter"/>
</dbReference>
<dbReference type="GO" id="GO:0005886">
    <property type="term" value="C:plasma membrane"/>
    <property type="evidence" value="ECO:0007669"/>
    <property type="project" value="UniProtKB-SubCell"/>
</dbReference>
<comment type="caution">
    <text evidence="9">The sequence shown here is derived from an EMBL/GenBank/DDBJ whole genome shotgun (WGS) entry which is preliminary data.</text>
</comment>
<dbReference type="InterPro" id="IPR040423">
    <property type="entry name" value="PEA_transferase"/>
</dbReference>
<dbReference type="OrthoDB" id="9786870at2"/>
<accession>A0A4Y8VBN3</accession>
<sequence>MNWKKYIKKALCLAFEPIRRNANFFTFMYILGVLTAVVTLPRWGELYDNLYLELFFDLYIVCAVLALIPKKVRFCIRGVLYLILYAVAIADVYCFVNFGSTLNPSMLMLVGETNSSEASNFIAACLSTEVIFSSVGWVLLLILVQILTAFRRFRHFIWKVSVLFASFSKPLYGWLTIHIDRITRLLPQVAGICCIALFIWSACTSWHNKMAIHKLMTGKTIGEVEHTLTEKDCANLYMPIYRLNFSIYANKLAANQITQLIHAADKVKVDTCTYRSPQIVLIIGESFGKHHSQQYGYFMDTTPYQVALEKTKKLTKFTDAVTCWNLTSFVFKNVFSTHVIGEKGEWCDYPLFPEIFRKAGYHVTFITNEFLPQAKEAVYDFSGGFFLNNPKLSKLQFDSRNTELHALDDGLLEDYDNGLKEAETNSKYNLTIFHLMGQHVDYKTRYKHSQTHFWAGSYEDKRPELTDKQRKVLSHYDNATLYNDSIVAQIVKRYSKKNAIVIYMPDHGEECYEGNRGFICRNHSANIDWPLAHYEFEIPFWIFCSQKYISSHRDIYRQIRKAKDKRFMTDALPHLLLYLAGIETPTYNPKYNILSPEYDEMRPRILKNSADYDKLRDAEMEKQKRLKDAEAAMGHKKKKK</sequence>
<dbReference type="CDD" id="cd16017">
    <property type="entry name" value="LptA"/>
    <property type="match status" value="1"/>
</dbReference>
<dbReference type="EMBL" id="SGVY01000032">
    <property type="protein sequence ID" value="TFH78338.1"/>
    <property type="molecule type" value="Genomic_DNA"/>
</dbReference>
<dbReference type="PANTHER" id="PTHR30443">
    <property type="entry name" value="INNER MEMBRANE PROTEIN"/>
    <property type="match status" value="1"/>
</dbReference>
<feature type="domain" description="Sulfatase N-terminal" evidence="8">
    <location>
        <begin position="277"/>
        <end position="523"/>
    </location>
</feature>
<keyword evidence="6 7" id="KW-0472">Membrane</keyword>
<feature type="transmembrane region" description="Helical" evidence="7">
    <location>
        <begin position="21"/>
        <end position="44"/>
    </location>
</feature>
<dbReference type="InterPro" id="IPR017850">
    <property type="entry name" value="Alkaline_phosphatase_core_sf"/>
</dbReference>
<comment type="subcellular location">
    <subcellularLocation>
        <location evidence="1">Cell membrane</location>
        <topology evidence="1">Multi-pass membrane protein</topology>
    </subcellularLocation>
</comment>
<evidence type="ECO:0000256" key="3">
    <source>
        <dbReference type="ARBA" id="ARBA00022679"/>
    </source>
</evidence>
<feature type="transmembrane region" description="Helical" evidence="7">
    <location>
        <begin position="121"/>
        <end position="144"/>
    </location>
</feature>
<evidence type="ECO:0000256" key="1">
    <source>
        <dbReference type="ARBA" id="ARBA00004651"/>
    </source>
</evidence>